<proteinExistence type="predicted"/>
<reference evidence="1 2" key="1">
    <citation type="journal article" date="2017" name="Front. Microbiol.">
        <title>New Insights into the Diversity of the Genus Faecalibacterium.</title>
        <authorList>
            <person name="Benevides L."/>
            <person name="Burman S."/>
            <person name="Martin R."/>
            <person name="Robert V."/>
            <person name="Thomas M."/>
            <person name="Miquel S."/>
            <person name="Chain F."/>
            <person name="Sokol H."/>
            <person name="Bermudez-Humaran L.G."/>
            <person name="Morrison M."/>
            <person name="Langella P."/>
            <person name="Azevedo V.A."/>
            <person name="Chatel J.M."/>
            <person name="Soares S."/>
        </authorList>
    </citation>
    <scope>NUCLEOTIDE SEQUENCE [LARGE SCALE GENOMIC DNA]</scope>
    <source>
        <strain evidence="2">CNCM I-4541</strain>
    </source>
</reference>
<protein>
    <submittedName>
        <fullName evidence="1">4-alpha-glucanotransferase</fullName>
    </submittedName>
</protein>
<name>A0ACC9CX83_9FIRM</name>
<dbReference type="Proteomes" id="UP000220959">
    <property type="component" value="Unassembled WGS sequence"/>
</dbReference>
<keyword evidence="2" id="KW-1185">Reference proteome</keyword>
<sequence>MRASGILMPVFSLPGPFGIGTLGKEAFAFVDFLAEAKQTYWQILPIGPTGYGDSPYQSFSAFAGNPYFIDYRLLAADGLLTADEVPAAQPVGPIDYGALYNERPVLLKKAADRLLAAPTPAYEDFCDAQDFWLEDYALFMAVKAAQGQAGLADWPDELRCREPEALAAAEAALAESVNYYKAVQFFFYTQWNALKAYANGKGIQLVGDIPIYVSPDSSDLWTHPELFQTDGRMHLTQVAGCPPDAFAADGQLWGNPLYDWPTHKATGFAWWKQRMKHATSIYDVVRIDHFRGFESYYSIPAGNRTAAGGHWEKGPDRDFIHAMHEALGEGSIIAEDLGYLTPEVKAMLAASGYPGMKIMQFAFDSRESGNYLPHTYPRSSVVYTGTHDNVTTEGWRTNASAEDVAYACRYLRCQPEDLTEAMICACLASVSDTAVIPLADWLHLGAEARINTPSTQGANWQWRLGEPLPASLASHIAELTALYERAPRH</sequence>
<evidence type="ECO:0000313" key="2">
    <source>
        <dbReference type="Proteomes" id="UP000220959"/>
    </source>
</evidence>
<evidence type="ECO:0000313" key="1">
    <source>
        <dbReference type="EMBL" id="PDX60470.1"/>
    </source>
</evidence>
<comment type="caution">
    <text evidence="1">The sequence shown here is derived from an EMBL/GenBank/DDBJ whole genome shotgun (WGS) entry which is preliminary data.</text>
</comment>
<gene>
    <name evidence="1" type="primary">malQ</name>
    <name evidence="1" type="ORF">CGS49_10825</name>
</gene>
<dbReference type="EMBL" id="NMTR01000021">
    <property type="protein sequence ID" value="PDX60470.1"/>
    <property type="molecule type" value="Genomic_DNA"/>
</dbReference>
<organism evidence="1 2">
    <name type="scientific">Faecalibacterium langellae</name>
    <dbReference type="NCBI Taxonomy" id="3435293"/>
    <lineage>
        <taxon>Bacteria</taxon>
        <taxon>Bacillati</taxon>
        <taxon>Bacillota</taxon>
        <taxon>Clostridia</taxon>
        <taxon>Eubacteriales</taxon>
        <taxon>Oscillospiraceae</taxon>
        <taxon>Faecalibacterium</taxon>
    </lineage>
</organism>
<accession>A0ACC9CX83</accession>